<reference evidence="1 2" key="1">
    <citation type="submission" date="2019-08" db="EMBL/GenBank/DDBJ databases">
        <title>Complete genome sequence of Spiroplasma chinense CCH (DSM 19755).</title>
        <authorList>
            <person name="Shen H.-Y."/>
            <person name="Lin Y.-C."/>
            <person name="Chou L."/>
            <person name="Kuo C.-H."/>
        </authorList>
    </citation>
    <scope>NUCLEOTIDE SEQUENCE [LARGE SCALE GENOMIC DNA]</scope>
    <source>
        <strain evidence="1 2">CCH</strain>
    </source>
</reference>
<evidence type="ECO:0000313" key="1">
    <source>
        <dbReference type="EMBL" id="QEH61539.1"/>
    </source>
</evidence>
<dbReference type="AlphaFoldDB" id="A0A5B9Y4D1"/>
<proteinExistence type="predicted"/>
<accession>A0A5B9Y4D1</accession>
<dbReference type="RefSeq" id="WP_166507931.1">
    <property type="nucleotide sequence ID" value="NZ_CP043026.1"/>
</dbReference>
<name>A0A5B9Y4D1_9MOLU</name>
<dbReference type="EMBL" id="CP043026">
    <property type="protein sequence ID" value="QEH61539.1"/>
    <property type="molecule type" value="Genomic_DNA"/>
</dbReference>
<evidence type="ECO:0000313" key="2">
    <source>
        <dbReference type="Proteomes" id="UP000323144"/>
    </source>
</evidence>
<keyword evidence="2" id="KW-1185">Reference proteome</keyword>
<gene>
    <name evidence="1" type="ORF">SCHIN_v1c03420</name>
</gene>
<sequence>MNRILNIFSLGINKQVIKFDIRANAATDFYASQSINTTIEVNLTNITEKKTKIEGVGQYIDIYGTVGTSKVEASFVSSIYRDNTFIYVEFDFHLGIGAAATRYVSMKAEADNLRFS</sequence>
<dbReference type="KEGG" id="schi:SCHIN_v1c03420"/>
<protein>
    <submittedName>
        <fullName evidence="1">Uncharacterized protein</fullName>
    </submittedName>
</protein>
<dbReference type="Proteomes" id="UP000323144">
    <property type="component" value="Chromosome"/>
</dbReference>
<organism evidence="1 2">
    <name type="scientific">Spiroplasma chinense</name>
    <dbReference type="NCBI Taxonomy" id="216932"/>
    <lineage>
        <taxon>Bacteria</taxon>
        <taxon>Bacillati</taxon>
        <taxon>Mycoplasmatota</taxon>
        <taxon>Mollicutes</taxon>
        <taxon>Entomoplasmatales</taxon>
        <taxon>Spiroplasmataceae</taxon>
        <taxon>Spiroplasma</taxon>
    </lineage>
</organism>